<proteinExistence type="predicted"/>
<dbReference type="EMBL" id="SLTR01000266">
    <property type="protein sequence ID" value="TDA89381.1"/>
    <property type="molecule type" value="Genomic_DNA"/>
</dbReference>
<gene>
    <name evidence="1" type="ORF">E0702_16635</name>
</gene>
<feature type="non-terminal residue" evidence="1">
    <location>
        <position position="1"/>
    </location>
</feature>
<dbReference type="SUPFAM" id="SSF52768">
    <property type="entry name" value="Arginase/deacetylase"/>
    <property type="match status" value="1"/>
</dbReference>
<keyword evidence="2" id="KW-1185">Reference proteome</keyword>
<accession>A0ABY2D2K8</accession>
<evidence type="ECO:0000313" key="2">
    <source>
        <dbReference type="Proteomes" id="UP000294823"/>
    </source>
</evidence>
<reference evidence="1 2" key="1">
    <citation type="submission" date="2019-03" db="EMBL/GenBank/DDBJ databases">
        <title>Halomonas marinisediminis sp. nov., a moderately halophilic bacterium isolated from the Bohai Gulf.</title>
        <authorList>
            <person name="Ji X."/>
        </authorList>
    </citation>
    <scope>NUCLEOTIDE SEQUENCE [LARGE SCALE GENOMIC DNA]</scope>
    <source>
        <strain evidence="1 2">204</strain>
    </source>
</reference>
<dbReference type="InterPro" id="IPR023696">
    <property type="entry name" value="Ureohydrolase_dom_sf"/>
</dbReference>
<name>A0ABY2D2K8_9GAMM</name>
<dbReference type="Proteomes" id="UP000294823">
    <property type="component" value="Unassembled WGS sequence"/>
</dbReference>
<comment type="caution">
    <text evidence="1">The sequence shown here is derived from an EMBL/GenBank/DDBJ whole genome shotgun (WGS) entry which is preliminary data.</text>
</comment>
<evidence type="ECO:0000313" key="1">
    <source>
        <dbReference type="EMBL" id="TDA89381.1"/>
    </source>
</evidence>
<feature type="non-terminal residue" evidence="1">
    <location>
        <position position="99"/>
    </location>
</feature>
<protein>
    <submittedName>
        <fullName evidence="1">Arginase</fullName>
    </submittedName>
</protein>
<organism evidence="1 2">
    <name type="scientific">Halomonas marinisediminis</name>
    <dbReference type="NCBI Taxonomy" id="2546095"/>
    <lineage>
        <taxon>Bacteria</taxon>
        <taxon>Pseudomonadati</taxon>
        <taxon>Pseudomonadota</taxon>
        <taxon>Gammaproteobacteria</taxon>
        <taxon>Oceanospirillales</taxon>
        <taxon>Halomonadaceae</taxon>
        <taxon>Halomonas</taxon>
    </lineage>
</organism>
<sequence length="99" mass="11755">CAISRYAGISNKVSSLGIWEYKPSTDDEVTAMLISQIIWYFIEGVNYRVKDDDFKDADSYQKFITLVEDQELIFYKSIRTGRWWREIPFLSEVTNKRKQ</sequence>